<dbReference type="RefSeq" id="WP_088712561.1">
    <property type="nucleotide sequence ID" value="NZ_NFZT01000001.1"/>
</dbReference>
<dbReference type="InterPro" id="IPR050515">
    <property type="entry name" value="Beta-lactam/transpept"/>
</dbReference>
<proteinExistence type="predicted"/>
<dbReference type="GO" id="GO:0071555">
    <property type="term" value="P:cell wall organization"/>
    <property type="evidence" value="ECO:0007669"/>
    <property type="project" value="TreeGrafter"/>
</dbReference>
<reference evidence="7" key="1">
    <citation type="submission" date="2017-05" db="EMBL/GenBank/DDBJ databases">
        <authorList>
            <person name="Lin X."/>
        </authorList>
    </citation>
    <scope>NUCLEOTIDE SEQUENCE [LARGE SCALE GENOMIC DNA]</scope>
    <source>
        <strain evidence="7">JLT2012</strain>
    </source>
</reference>
<keyword evidence="7" id="KW-1185">Reference proteome</keyword>
<dbReference type="OrthoDB" id="9789078at2"/>
<dbReference type="PANTHER" id="PTHR30627:SF1">
    <property type="entry name" value="PEPTIDOGLYCAN D,D-TRANSPEPTIDASE FTSI"/>
    <property type="match status" value="1"/>
</dbReference>
<name>A0A219B675_9SPHN</name>
<dbReference type="Gene3D" id="3.40.710.10">
    <property type="entry name" value="DD-peptidase/beta-lactamase superfamily"/>
    <property type="match status" value="1"/>
</dbReference>
<comment type="subcellular location">
    <subcellularLocation>
        <location evidence="1">Membrane</location>
    </subcellularLocation>
</comment>
<dbReference type="Gene3D" id="3.90.1310.10">
    <property type="entry name" value="Penicillin-binding protein 2a (Domain 2)"/>
    <property type="match status" value="1"/>
</dbReference>
<dbReference type="AlphaFoldDB" id="A0A219B675"/>
<protein>
    <submittedName>
        <fullName evidence="6">Peptidoglycan glycosyltransferase</fullName>
    </submittedName>
</protein>
<dbReference type="InterPro" id="IPR001460">
    <property type="entry name" value="PCN-bd_Tpept"/>
</dbReference>
<dbReference type="GO" id="GO:0016740">
    <property type="term" value="F:transferase activity"/>
    <property type="evidence" value="ECO:0007669"/>
    <property type="project" value="UniProtKB-KW"/>
</dbReference>
<dbReference type="GO" id="GO:0005886">
    <property type="term" value="C:plasma membrane"/>
    <property type="evidence" value="ECO:0007669"/>
    <property type="project" value="TreeGrafter"/>
</dbReference>
<evidence type="ECO:0000256" key="2">
    <source>
        <dbReference type="ARBA" id="ARBA00022645"/>
    </source>
</evidence>
<dbReference type="PANTHER" id="PTHR30627">
    <property type="entry name" value="PEPTIDOGLYCAN D,D-TRANSPEPTIDASE"/>
    <property type="match status" value="1"/>
</dbReference>
<keyword evidence="2" id="KW-0378">Hydrolase</keyword>
<dbReference type="SUPFAM" id="SSF56519">
    <property type="entry name" value="Penicillin binding protein dimerisation domain"/>
    <property type="match status" value="1"/>
</dbReference>
<dbReference type="InterPro" id="IPR036138">
    <property type="entry name" value="PBP_dimer_sf"/>
</dbReference>
<dbReference type="InterPro" id="IPR005311">
    <property type="entry name" value="PBP_dimer"/>
</dbReference>
<dbReference type="Pfam" id="PF00905">
    <property type="entry name" value="Transpeptidase"/>
    <property type="match status" value="1"/>
</dbReference>
<dbReference type="EMBL" id="NFZT01000001">
    <property type="protein sequence ID" value="OWV33837.1"/>
    <property type="molecule type" value="Genomic_DNA"/>
</dbReference>
<dbReference type="SUPFAM" id="SSF56601">
    <property type="entry name" value="beta-lactamase/transpeptidase-like"/>
    <property type="match status" value="1"/>
</dbReference>
<comment type="caution">
    <text evidence="6">The sequence shown here is derived from an EMBL/GenBank/DDBJ whole genome shotgun (WGS) entry which is preliminary data.</text>
</comment>
<evidence type="ECO:0000313" key="7">
    <source>
        <dbReference type="Proteomes" id="UP000198462"/>
    </source>
</evidence>
<evidence type="ECO:0000256" key="1">
    <source>
        <dbReference type="ARBA" id="ARBA00004370"/>
    </source>
</evidence>
<sequence length="566" mass="61739">MSPAALRTHRVKLAGRRQASLARARRRLVLAMGAFLCLTLVTTIRLVELGAGFGANARISYAAAVDIGQRAPIVDRNGADLARSFQAYFLAVQPRRVVGDRKELAAGIADILGERDPQDLERLLTRAGNWRYIQRRVQPEDAARLKALGEPGLIIEREWERVYPNRTLAAHTLGYANVDGVGQAGLERELDERLTDPARLEEPVQLSLDTRVQHALVQAISRQMDKHSAIGGGGVVLDVRTGEVLALTSQPVFDPNAAGAGTADARFNRATYGVYELGSTFKALTMAMALDSGTVTSMAQAYDATKPLKVGRFRIRDSHPENRWLTVPEIFMHSSNIGTSQIALEIGAERQKEYLRELGMLERPHIELAERGRPLYPDTWGEVSTMTISYGHGIAVTPLHIAAAYAALVNGGIYRDPTLLKVGADEMREGRRVFSQETSDRMRELLRLVVLEGTGSKADAEGYRVGGKTGTAEKPRAGGYARKSLVTNFAGVFPIDDPRYAVIVMLDEPQGIKETYGFAGAGWTAAPVVKEVVSRIAPILEVDPDPARDIDLSALLQHVHDRDAGG</sequence>
<organism evidence="6 7">
    <name type="scientific">Pacificimonas flava</name>
    <dbReference type="NCBI Taxonomy" id="1234595"/>
    <lineage>
        <taxon>Bacteria</taxon>
        <taxon>Pseudomonadati</taxon>
        <taxon>Pseudomonadota</taxon>
        <taxon>Alphaproteobacteria</taxon>
        <taxon>Sphingomonadales</taxon>
        <taxon>Sphingosinicellaceae</taxon>
        <taxon>Pacificimonas</taxon>
    </lineage>
</organism>
<keyword evidence="2" id="KW-0645">Protease</keyword>
<feature type="domain" description="Penicillin-binding protein dimerisation" evidence="5">
    <location>
        <begin position="68"/>
        <end position="194"/>
    </location>
</feature>
<keyword evidence="3" id="KW-0472">Membrane</keyword>
<feature type="domain" description="Penicillin-binding protein transpeptidase" evidence="4">
    <location>
        <begin position="233"/>
        <end position="519"/>
    </location>
</feature>
<evidence type="ECO:0000313" key="6">
    <source>
        <dbReference type="EMBL" id="OWV33837.1"/>
    </source>
</evidence>
<dbReference type="InterPro" id="IPR012338">
    <property type="entry name" value="Beta-lactam/transpept-like"/>
</dbReference>
<keyword evidence="6" id="KW-0808">Transferase</keyword>
<dbReference type="Pfam" id="PF03717">
    <property type="entry name" value="PBP_dimer"/>
    <property type="match status" value="1"/>
</dbReference>
<evidence type="ECO:0000259" key="4">
    <source>
        <dbReference type="Pfam" id="PF00905"/>
    </source>
</evidence>
<gene>
    <name evidence="6" type="ORF">B5C34_10450</name>
</gene>
<dbReference type="Proteomes" id="UP000198462">
    <property type="component" value="Unassembled WGS sequence"/>
</dbReference>
<dbReference type="GO" id="GO:0004180">
    <property type="term" value="F:carboxypeptidase activity"/>
    <property type="evidence" value="ECO:0007669"/>
    <property type="project" value="UniProtKB-KW"/>
</dbReference>
<evidence type="ECO:0000259" key="5">
    <source>
        <dbReference type="Pfam" id="PF03717"/>
    </source>
</evidence>
<dbReference type="GO" id="GO:0008658">
    <property type="term" value="F:penicillin binding"/>
    <property type="evidence" value="ECO:0007669"/>
    <property type="project" value="InterPro"/>
</dbReference>
<evidence type="ECO:0000256" key="3">
    <source>
        <dbReference type="ARBA" id="ARBA00023136"/>
    </source>
</evidence>
<accession>A0A219B675</accession>
<dbReference type="Gene3D" id="3.30.450.330">
    <property type="match status" value="1"/>
</dbReference>
<keyword evidence="2" id="KW-0121">Carboxypeptidase</keyword>